<dbReference type="AlphaFoldDB" id="T0RLR0"/>
<name>T0RLR0_SAPDV</name>
<dbReference type="Proteomes" id="UP000030762">
    <property type="component" value="Unassembled WGS sequence"/>
</dbReference>
<evidence type="ECO:0000256" key="1">
    <source>
        <dbReference type="SAM" id="Coils"/>
    </source>
</evidence>
<accession>T0RLR0</accession>
<evidence type="ECO:0000313" key="2">
    <source>
        <dbReference type="EMBL" id="EQC33253.1"/>
    </source>
</evidence>
<reference evidence="2 3" key="1">
    <citation type="submission" date="2012-04" db="EMBL/GenBank/DDBJ databases">
        <title>The Genome Sequence of Saprolegnia declina VS20.</title>
        <authorList>
            <consortium name="The Broad Institute Genome Sequencing Platform"/>
            <person name="Russ C."/>
            <person name="Nusbaum C."/>
            <person name="Tyler B."/>
            <person name="van West P."/>
            <person name="Dieguez-Uribeondo J."/>
            <person name="de Bruijn I."/>
            <person name="Tripathy S."/>
            <person name="Jiang R."/>
            <person name="Young S.K."/>
            <person name="Zeng Q."/>
            <person name="Gargeya S."/>
            <person name="Fitzgerald M."/>
            <person name="Haas B."/>
            <person name="Abouelleil A."/>
            <person name="Alvarado L."/>
            <person name="Arachchi H.M."/>
            <person name="Berlin A."/>
            <person name="Chapman S.B."/>
            <person name="Goldberg J."/>
            <person name="Griggs A."/>
            <person name="Gujja S."/>
            <person name="Hansen M."/>
            <person name="Howarth C."/>
            <person name="Imamovic A."/>
            <person name="Larimer J."/>
            <person name="McCowen C."/>
            <person name="Montmayeur A."/>
            <person name="Murphy C."/>
            <person name="Neiman D."/>
            <person name="Pearson M."/>
            <person name="Priest M."/>
            <person name="Roberts A."/>
            <person name="Saif S."/>
            <person name="Shea T."/>
            <person name="Sisk P."/>
            <person name="Sykes S."/>
            <person name="Wortman J."/>
            <person name="Nusbaum C."/>
            <person name="Birren B."/>
        </authorList>
    </citation>
    <scope>NUCLEOTIDE SEQUENCE [LARGE SCALE GENOMIC DNA]</scope>
    <source>
        <strain evidence="2 3">VS20</strain>
    </source>
</reference>
<dbReference type="EMBL" id="JH767160">
    <property type="protein sequence ID" value="EQC33253.1"/>
    <property type="molecule type" value="Genomic_DNA"/>
</dbReference>
<dbReference type="GeneID" id="19949963"/>
<dbReference type="InParanoid" id="T0RLR0"/>
<dbReference type="VEuPathDB" id="FungiDB:SDRG_09236"/>
<feature type="coiled-coil region" evidence="1">
    <location>
        <begin position="215"/>
        <end position="242"/>
    </location>
</feature>
<sequence>MNDNQYVYLETPKTGPEVDDEAQTLLEMAAINGALLAQKYFELEGDLDELHEKHTQSMALVANYDMLVRDLRDEKQALILRCQAFEAQVDGLVAAKRDVDGRHGRLQATCHSLQNSVQQLAAERADALDALCHAQDEAAALDAVRRRLKASVETLQHERRALQSYVAEKDAQIAHLLQQERVWRMTSDVQHQKIQRLERTVNDLGAHASELASALQAAHDQVASLRTDVQAKEQELRDVKATKAALPIEIISVPAPAAPTTSATGMLMLLMWLSYRRVLSRQPRWMSVLSATVAKPQVWAPMVHQAWVHRAF</sequence>
<organism evidence="2 3">
    <name type="scientific">Saprolegnia diclina (strain VS20)</name>
    <dbReference type="NCBI Taxonomy" id="1156394"/>
    <lineage>
        <taxon>Eukaryota</taxon>
        <taxon>Sar</taxon>
        <taxon>Stramenopiles</taxon>
        <taxon>Oomycota</taxon>
        <taxon>Saprolegniomycetes</taxon>
        <taxon>Saprolegniales</taxon>
        <taxon>Saprolegniaceae</taxon>
        <taxon>Saprolegnia</taxon>
    </lineage>
</organism>
<dbReference type="Gene3D" id="1.10.287.1490">
    <property type="match status" value="1"/>
</dbReference>
<dbReference type="OMA" id="TLQHERR"/>
<proteinExistence type="predicted"/>
<dbReference type="RefSeq" id="XP_008613376.1">
    <property type="nucleotide sequence ID" value="XM_008615154.1"/>
</dbReference>
<keyword evidence="1" id="KW-0175">Coiled coil</keyword>
<gene>
    <name evidence="2" type="ORF">SDRG_09236</name>
</gene>
<keyword evidence="3" id="KW-1185">Reference proteome</keyword>
<dbReference type="OrthoDB" id="74289at2759"/>
<protein>
    <submittedName>
        <fullName evidence="2">Uncharacterized protein</fullName>
    </submittedName>
</protein>
<evidence type="ECO:0000313" key="3">
    <source>
        <dbReference type="Proteomes" id="UP000030762"/>
    </source>
</evidence>